<dbReference type="STRING" id="1042311.A0A2T3ZQA3"/>
<keyword evidence="9" id="KW-1185">Reference proteome</keyword>
<evidence type="ECO:0000256" key="7">
    <source>
        <dbReference type="PROSITE-ProRule" id="PRU00221"/>
    </source>
</evidence>
<dbReference type="GO" id="GO:1990234">
    <property type="term" value="C:transferase complex"/>
    <property type="evidence" value="ECO:0007669"/>
    <property type="project" value="UniProtKB-ARBA"/>
</dbReference>
<evidence type="ECO:0000256" key="1">
    <source>
        <dbReference type="ARBA" id="ARBA00022574"/>
    </source>
</evidence>
<evidence type="ECO:0000256" key="4">
    <source>
        <dbReference type="ARBA" id="ARBA00038415"/>
    </source>
</evidence>
<name>A0A2T3ZQA3_TRIA4</name>
<evidence type="ECO:0000256" key="5">
    <source>
        <dbReference type="ARBA" id="ARBA00039789"/>
    </source>
</evidence>
<dbReference type="SUPFAM" id="SSF50978">
    <property type="entry name" value="WD40 repeat-like"/>
    <property type="match status" value="1"/>
</dbReference>
<evidence type="ECO:0000313" key="8">
    <source>
        <dbReference type="EMBL" id="PTB46977.1"/>
    </source>
</evidence>
<dbReference type="EMBL" id="KZ679256">
    <property type="protein sequence ID" value="PTB46977.1"/>
    <property type="molecule type" value="Genomic_DNA"/>
</dbReference>
<comment type="function">
    <text evidence="6">Involved in mitochondrial fission. Acts as an adapter protein required to form mitochondrial fission complexes. Formation of these complexes is required to promote constriction and fission of the mitochondrial compartment at a late step in mitochondrial division.</text>
</comment>
<dbReference type="PROSITE" id="PS50294">
    <property type="entry name" value="WD_REPEATS_REGION"/>
    <property type="match status" value="1"/>
</dbReference>
<dbReference type="PANTHER" id="PTHR22847">
    <property type="entry name" value="WD40 REPEAT PROTEIN"/>
    <property type="match status" value="1"/>
</dbReference>
<evidence type="ECO:0000313" key="9">
    <source>
        <dbReference type="Proteomes" id="UP000240493"/>
    </source>
</evidence>
<dbReference type="Proteomes" id="UP000240493">
    <property type="component" value="Unassembled WGS sequence"/>
</dbReference>
<evidence type="ECO:0000256" key="2">
    <source>
        <dbReference type="ARBA" id="ARBA00022737"/>
    </source>
</evidence>
<feature type="repeat" description="WD" evidence="7">
    <location>
        <begin position="158"/>
        <end position="199"/>
    </location>
</feature>
<dbReference type="AlphaFoldDB" id="A0A2T3ZQA3"/>
<sequence length="411" mass="46674">MMNQIRESEDPDICKMILGLVAIVYWPISLEELASILDIPNNLNDKDLEELVVAISCLKTKSSPLSLGASIMQFSADLWKLLNWLEALSLMERMTDAIRTVSIVKELSWHLCKSTALHFFLSPVSSIVRQMYEETEGPKWVTTKSEMLDEWIAYFQPFEGHKEPVRALAFSPDGEHLVSWSEDATGKLWDLESGACLHTFEDDIDDDQSPLSLAISSNSDLLAAELGLEESIRIWNLATNTHLQCISISQFRAYEGILVLSLDSTRLGAMLYDGIILIYEINTGTLVELLDNIYDTGHGLNTAQSQDPNYRLKLSRFDRSRDKAWILHGQDRVLWLPPEYRPIATAVYDDLVVIWPGYGRVLCLQFDMGEMDKELAVNAVAMVWRLSLFASGKVEEERLKDKNKYSNYYAC</sequence>
<keyword evidence="2" id="KW-0677">Repeat</keyword>
<dbReference type="Gene3D" id="2.130.10.10">
    <property type="entry name" value="YVTN repeat-like/Quinoprotein amine dehydrogenase"/>
    <property type="match status" value="1"/>
</dbReference>
<dbReference type="InterPro" id="IPR036322">
    <property type="entry name" value="WD40_repeat_dom_sf"/>
</dbReference>
<gene>
    <name evidence="8" type="ORF">M441DRAFT_42714</name>
</gene>
<comment type="similarity">
    <text evidence="4">Belongs to the WD repeat MDV1/CAF4 family.</text>
</comment>
<organism evidence="8 9">
    <name type="scientific">Trichoderma asperellum (strain ATCC 204424 / CBS 433.97 / NBRC 101777)</name>
    <dbReference type="NCBI Taxonomy" id="1042311"/>
    <lineage>
        <taxon>Eukaryota</taxon>
        <taxon>Fungi</taxon>
        <taxon>Dikarya</taxon>
        <taxon>Ascomycota</taxon>
        <taxon>Pezizomycotina</taxon>
        <taxon>Sordariomycetes</taxon>
        <taxon>Hypocreomycetidae</taxon>
        <taxon>Hypocreales</taxon>
        <taxon>Hypocreaceae</taxon>
        <taxon>Trichoderma</taxon>
    </lineage>
</organism>
<evidence type="ECO:0000256" key="6">
    <source>
        <dbReference type="ARBA" id="ARBA00043913"/>
    </source>
</evidence>
<reference evidence="8 9" key="1">
    <citation type="submission" date="2016-07" db="EMBL/GenBank/DDBJ databases">
        <title>Multiple horizontal gene transfer events from other fungi enriched the ability of initially mycotrophic Trichoderma (Ascomycota) to feed on dead plant biomass.</title>
        <authorList>
            <consortium name="DOE Joint Genome Institute"/>
            <person name="Aerts A."/>
            <person name="Atanasova L."/>
            <person name="Chenthamara K."/>
            <person name="Zhang J."/>
            <person name="Grujic M."/>
            <person name="Henrissat B."/>
            <person name="Kuo A."/>
            <person name="Salamov A."/>
            <person name="Lipzen A."/>
            <person name="Labutti K."/>
            <person name="Barry K."/>
            <person name="Miao Y."/>
            <person name="Rahimi M.J."/>
            <person name="Shen Q."/>
            <person name="Grigoriev I.V."/>
            <person name="Kubicek C.P."/>
            <person name="Druzhinina I.S."/>
        </authorList>
    </citation>
    <scope>NUCLEOTIDE SEQUENCE [LARGE SCALE GENOMIC DNA]</scope>
    <source>
        <strain evidence="8 9">CBS 433.97</strain>
    </source>
</reference>
<dbReference type="InterPro" id="IPR001680">
    <property type="entry name" value="WD40_rpt"/>
</dbReference>
<dbReference type="PANTHER" id="PTHR22847:SF637">
    <property type="entry name" value="WD REPEAT DOMAIN 5B"/>
    <property type="match status" value="1"/>
</dbReference>
<protein>
    <recommendedName>
        <fullName evidence="5">Mitochondrial division protein 1</fullName>
    </recommendedName>
</protein>
<dbReference type="PROSITE" id="PS50082">
    <property type="entry name" value="WD_REPEATS_2"/>
    <property type="match status" value="1"/>
</dbReference>
<dbReference type="InterPro" id="IPR015943">
    <property type="entry name" value="WD40/YVTN_repeat-like_dom_sf"/>
</dbReference>
<proteinExistence type="inferred from homology"/>
<accession>A0A2T3ZQA3</accession>
<keyword evidence="3" id="KW-0175">Coiled coil</keyword>
<keyword evidence="1 7" id="KW-0853">WD repeat</keyword>
<dbReference type="SMART" id="SM00320">
    <property type="entry name" value="WD40"/>
    <property type="match status" value="2"/>
</dbReference>
<dbReference type="Pfam" id="PF00400">
    <property type="entry name" value="WD40"/>
    <property type="match status" value="1"/>
</dbReference>
<evidence type="ECO:0000256" key="3">
    <source>
        <dbReference type="ARBA" id="ARBA00023054"/>
    </source>
</evidence>
<dbReference type="OrthoDB" id="538223at2759"/>